<comment type="caution">
    <text evidence="2">The sequence shown here is derived from an EMBL/GenBank/DDBJ whole genome shotgun (WGS) entry which is preliminary data.</text>
</comment>
<dbReference type="EMBL" id="WJHE01001180">
    <property type="protein sequence ID" value="MST34734.1"/>
    <property type="molecule type" value="Genomic_DNA"/>
</dbReference>
<keyword evidence="3" id="KW-1185">Reference proteome</keyword>
<name>A0ABW9QZ55_9ACTN</name>
<accession>A0ABW9QZ55</accession>
<reference evidence="2 3" key="1">
    <citation type="submission" date="2019-11" db="EMBL/GenBank/DDBJ databases">
        <title>Acidiferrimicrobium australis gen. nov., sp. nov., an acidophilic and obligately heterotrophic, member of the Actinobacteria that catalyses dissimilatory oxido- reduction of iron isolated from metal-rich acidic water in Chile.</title>
        <authorList>
            <person name="Gonzalez D."/>
            <person name="Huber K."/>
            <person name="Hedrich S."/>
            <person name="Rojas-Villalobos C."/>
            <person name="Quatrini R."/>
            <person name="Dinamarca M.A."/>
            <person name="Schwarz A."/>
            <person name="Canales C."/>
            <person name="Nancucheo I."/>
        </authorList>
    </citation>
    <scope>NUCLEOTIDE SEQUENCE [LARGE SCALE GENOMIC DNA]</scope>
    <source>
        <strain evidence="2 3">USS-CCA1</strain>
    </source>
</reference>
<feature type="region of interest" description="Disordered" evidence="1">
    <location>
        <begin position="26"/>
        <end position="47"/>
    </location>
</feature>
<proteinExistence type="predicted"/>
<organism evidence="2 3">
    <name type="scientific">Acidiferrimicrobium australe</name>
    <dbReference type="NCBI Taxonomy" id="2664430"/>
    <lineage>
        <taxon>Bacteria</taxon>
        <taxon>Bacillati</taxon>
        <taxon>Actinomycetota</taxon>
        <taxon>Acidimicrobiia</taxon>
        <taxon>Acidimicrobiales</taxon>
        <taxon>Acidimicrobiaceae</taxon>
        <taxon>Acidiferrimicrobium</taxon>
    </lineage>
</organism>
<sequence length="47" mass="4698">MAVVAVVAVVAVGRRATVTRTVVPAAPVTTSTPPPASVARDRMPSSP</sequence>
<protein>
    <submittedName>
        <fullName evidence="2">Uncharacterized protein</fullName>
    </submittedName>
</protein>
<evidence type="ECO:0000256" key="1">
    <source>
        <dbReference type="SAM" id="MobiDB-lite"/>
    </source>
</evidence>
<evidence type="ECO:0000313" key="2">
    <source>
        <dbReference type="EMBL" id="MST34734.1"/>
    </source>
</evidence>
<evidence type="ECO:0000313" key="3">
    <source>
        <dbReference type="Proteomes" id="UP000437736"/>
    </source>
</evidence>
<dbReference type="Proteomes" id="UP000437736">
    <property type="component" value="Unassembled WGS sequence"/>
</dbReference>
<gene>
    <name evidence="2" type="ORF">GHK86_18650</name>
</gene>